<evidence type="ECO:0000313" key="4">
    <source>
        <dbReference type="Proteomes" id="UP000663845"/>
    </source>
</evidence>
<evidence type="ECO:0000313" key="2">
    <source>
        <dbReference type="EMBL" id="CAF1398612.1"/>
    </source>
</evidence>
<dbReference type="EMBL" id="CAJNOG010001021">
    <property type="protein sequence ID" value="CAF1398612.1"/>
    <property type="molecule type" value="Genomic_DNA"/>
</dbReference>
<name>A0A815KQ69_9BILA</name>
<dbReference type="Gene3D" id="1.20.920.60">
    <property type="match status" value="1"/>
</dbReference>
<feature type="compositionally biased region" description="Acidic residues" evidence="1">
    <location>
        <begin position="1"/>
        <end position="18"/>
    </location>
</feature>
<gene>
    <name evidence="2" type="ORF">JYZ213_LOCUS37624</name>
    <name evidence="3" type="ORF">OXD698_LOCUS16319</name>
</gene>
<dbReference type="EMBL" id="CAJOAZ010001112">
    <property type="protein sequence ID" value="CAF3766239.1"/>
    <property type="molecule type" value="Genomic_DNA"/>
</dbReference>
<dbReference type="Proteomes" id="UP000663844">
    <property type="component" value="Unassembled WGS sequence"/>
</dbReference>
<proteinExistence type="predicted"/>
<accession>A0A815KQ69</accession>
<reference evidence="2" key="1">
    <citation type="submission" date="2021-02" db="EMBL/GenBank/DDBJ databases">
        <authorList>
            <person name="Nowell W R."/>
        </authorList>
    </citation>
    <scope>NUCLEOTIDE SEQUENCE</scope>
</reference>
<comment type="caution">
    <text evidence="2">The sequence shown here is derived from an EMBL/GenBank/DDBJ whole genome shotgun (WGS) entry which is preliminary data.</text>
</comment>
<dbReference type="Proteomes" id="UP000663845">
    <property type="component" value="Unassembled WGS sequence"/>
</dbReference>
<dbReference type="AlphaFoldDB" id="A0A815KQ69"/>
<sequence length="354" mass="40873">MRIDSTDIENESDDENGDDEPKKDQQTTSLTLFTYKIDISMKCFVVMRRTPSNTIVKFENGDKKTLLNTKLSLGQLLYTGSFQDAAYFETKLLLKKSLQLDDPDKEAYFILLKKPSFYWQLSTIDKSNSIRLRSIVNVPTYPASKRELNLMFQLHIIDLRITTQQSIPILDKTTMSAYSCSAIISSGSFEGFYFRFAQNFKQTKKELQQENTSTVRMLVQIGQVQLKRLLPEYELTQEKKNLYKCLTITTDARKLIGKLDMKSLQELRLVTKAEKPVEDTLAAIIMILKSSTADITWQEGAKRQLANLDKFMEETQLFDKTNLISVIIDKVQLENISLNQTSYYNTVLTLYKWV</sequence>
<protein>
    <submittedName>
        <fullName evidence="2">Uncharacterized protein</fullName>
    </submittedName>
</protein>
<organism evidence="2 4">
    <name type="scientific">Adineta steineri</name>
    <dbReference type="NCBI Taxonomy" id="433720"/>
    <lineage>
        <taxon>Eukaryota</taxon>
        <taxon>Metazoa</taxon>
        <taxon>Spiralia</taxon>
        <taxon>Gnathifera</taxon>
        <taxon>Rotifera</taxon>
        <taxon>Eurotatoria</taxon>
        <taxon>Bdelloidea</taxon>
        <taxon>Adinetida</taxon>
        <taxon>Adinetidae</taxon>
        <taxon>Adineta</taxon>
    </lineage>
</organism>
<evidence type="ECO:0000313" key="3">
    <source>
        <dbReference type="EMBL" id="CAF3766239.1"/>
    </source>
</evidence>
<feature type="region of interest" description="Disordered" evidence="1">
    <location>
        <begin position="1"/>
        <end position="25"/>
    </location>
</feature>
<evidence type="ECO:0000256" key="1">
    <source>
        <dbReference type="SAM" id="MobiDB-lite"/>
    </source>
</evidence>